<dbReference type="OrthoDB" id="1896086at2759"/>
<dbReference type="RefSeq" id="XP_033380841.1">
    <property type="nucleotide sequence ID" value="XM_033523714.1"/>
</dbReference>
<name>A0A6A5XHC5_9PLEO</name>
<feature type="region of interest" description="Disordered" evidence="1">
    <location>
        <begin position="138"/>
        <end position="169"/>
    </location>
</feature>
<dbReference type="GeneID" id="54281111"/>
<evidence type="ECO:0000313" key="2">
    <source>
        <dbReference type="EMBL" id="KAF2012502.1"/>
    </source>
</evidence>
<evidence type="ECO:0000313" key="3">
    <source>
        <dbReference type="Proteomes" id="UP000799778"/>
    </source>
</evidence>
<dbReference type="GO" id="GO:0008237">
    <property type="term" value="F:metallopeptidase activity"/>
    <property type="evidence" value="ECO:0007669"/>
    <property type="project" value="InterPro"/>
</dbReference>
<feature type="non-terminal residue" evidence="2">
    <location>
        <position position="169"/>
    </location>
</feature>
<evidence type="ECO:0000256" key="1">
    <source>
        <dbReference type="SAM" id="MobiDB-lite"/>
    </source>
</evidence>
<sequence length="169" mass="19556">MEAYSSPTENWSRITFCKKFFNDLKSLDEVTKNVKNQRPEVQDHLDQWNNRARCFFHEITHLNYFMNAPEKSPFIDDALITYKSKEGTVEEGAYGPYNVKVLRNFRGDAWYAGQNADTFAWYAMAMWAKKEIGRYPHLPAAGSKKPTKAPRRGDGTPFTQPNSESEDED</sequence>
<organism evidence="2 3">
    <name type="scientific">Aaosphaeria arxii CBS 175.79</name>
    <dbReference type="NCBI Taxonomy" id="1450172"/>
    <lineage>
        <taxon>Eukaryota</taxon>
        <taxon>Fungi</taxon>
        <taxon>Dikarya</taxon>
        <taxon>Ascomycota</taxon>
        <taxon>Pezizomycotina</taxon>
        <taxon>Dothideomycetes</taxon>
        <taxon>Pleosporomycetidae</taxon>
        <taxon>Pleosporales</taxon>
        <taxon>Pleosporales incertae sedis</taxon>
        <taxon>Aaosphaeria</taxon>
    </lineage>
</organism>
<dbReference type="EMBL" id="ML978072">
    <property type="protein sequence ID" value="KAF2012502.1"/>
    <property type="molecule type" value="Genomic_DNA"/>
</dbReference>
<reference evidence="2" key="1">
    <citation type="journal article" date="2020" name="Stud. Mycol.">
        <title>101 Dothideomycetes genomes: a test case for predicting lifestyles and emergence of pathogens.</title>
        <authorList>
            <person name="Haridas S."/>
            <person name="Albert R."/>
            <person name="Binder M."/>
            <person name="Bloem J."/>
            <person name="Labutti K."/>
            <person name="Salamov A."/>
            <person name="Andreopoulos B."/>
            <person name="Baker S."/>
            <person name="Barry K."/>
            <person name="Bills G."/>
            <person name="Bluhm B."/>
            <person name="Cannon C."/>
            <person name="Castanera R."/>
            <person name="Culley D."/>
            <person name="Daum C."/>
            <person name="Ezra D."/>
            <person name="Gonzalez J."/>
            <person name="Henrissat B."/>
            <person name="Kuo A."/>
            <person name="Liang C."/>
            <person name="Lipzen A."/>
            <person name="Lutzoni F."/>
            <person name="Magnuson J."/>
            <person name="Mondo S."/>
            <person name="Nolan M."/>
            <person name="Ohm R."/>
            <person name="Pangilinan J."/>
            <person name="Park H.-J."/>
            <person name="Ramirez L."/>
            <person name="Alfaro M."/>
            <person name="Sun H."/>
            <person name="Tritt A."/>
            <person name="Yoshinaga Y."/>
            <person name="Zwiers L.-H."/>
            <person name="Turgeon B."/>
            <person name="Goodwin S."/>
            <person name="Spatafora J."/>
            <person name="Crous P."/>
            <person name="Grigoriev I."/>
        </authorList>
    </citation>
    <scope>NUCLEOTIDE SEQUENCE</scope>
    <source>
        <strain evidence="2">CBS 175.79</strain>
    </source>
</reference>
<gene>
    <name evidence="2" type="ORF">BU24DRAFT_352076</name>
</gene>
<accession>A0A6A5XHC5</accession>
<dbReference type="Proteomes" id="UP000799778">
    <property type="component" value="Unassembled WGS sequence"/>
</dbReference>
<dbReference type="InterPro" id="IPR024079">
    <property type="entry name" value="MetalloPept_cat_dom_sf"/>
</dbReference>
<proteinExistence type="predicted"/>
<dbReference type="SUPFAM" id="SSF55486">
    <property type="entry name" value="Metalloproteases ('zincins'), catalytic domain"/>
    <property type="match status" value="1"/>
</dbReference>
<keyword evidence="3" id="KW-1185">Reference proteome</keyword>
<dbReference type="Gene3D" id="3.40.390.10">
    <property type="entry name" value="Collagenase (Catalytic Domain)"/>
    <property type="match status" value="1"/>
</dbReference>
<protein>
    <submittedName>
        <fullName evidence="2">Uncharacterized protein</fullName>
    </submittedName>
</protein>
<dbReference type="AlphaFoldDB" id="A0A6A5XHC5"/>